<reference evidence="2" key="1">
    <citation type="submission" date="2015-01" db="EMBL/GenBank/DDBJ databases">
        <authorList>
            <person name="Manzoor Shahid"/>
            <person name="Zubair Saima"/>
        </authorList>
    </citation>
    <scope>NUCLEOTIDE SEQUENCE [LARGE SCALE GENOMIC DNA]</scope>
    <source>
        <strain evidence="2">V1</strain>
    </source>
</reference>
<proteinExistence type="predicted"/>
<organism evidence="1 2">
    <name type="scientific">Treponema phagedenis</name>
    <dbReference type="NCBI Taxonomy" id="162"/>
    <lineage>
        <taxon>Bacteria</taxon>
        <taxon>Pseudomonadati</taxon>
        <taxon>Spirochaetota</taxon>
        <taxon>Spirochaetia</taxon>
        <taxon>Spirochaetales</taxon>
        <taxon>Treponemataceae</taxon>
        <taxon>Treponema</taxon>
    </lineage>
</organism>
<dbReference type="Proteomes" id="UP000042527">
    <property type="component" value="Unassembled WGS sequence"/>
</dbReference>
<name>A0A0B7GUN4_TREPH</name>
<keyword evidence="2" id="KW-1185">Reference proteome</keyword>
<evidence type="ECO:0000313" key="2">
    <source>
        <dbReference type="Proteomes" id="UP000042527"/>
    </source>
</evidence>
<protein>
    <submittedName>
        <fullName evidence="1">Uncharacterized protein</fullName>
    </submittedName>
</protein>
<evidence type="ECO:0000313" key="1">
    <source>
        <dbReference type="EMBL" id="CEM60401.1"/>
    </source>
</evidence>
<gene>
    <name evidence="1" type="ORF">TPHV1_10069</name>
</gene>
<sequence length="61" mass="7447">MKFSKGELSWNRYLWFAYEFYLFTLEYQVKHRLKFSKGEQFTTGMLESVSVLLIRCRVALR</sequence>
<accession>A0A0B7GUN4</accession>
<dbReference type="AlphaFoldDB" id="A0A0B7GUN4"/>
<dbReference type="EMBL" id="CDNC01000001">
    <property type="protein sequence ID" value="CEM60401.1"/>
    <property type="molecule type" value="Genomic_DNA"/>
</dbReference>